<dbReference type="EMBL" id="RAZS01000005">
    <property type="protein sequence ID" value="RKN18754.1"/>
    <property type="molecule type" value="Genomic_DNA"/>
</dbReference>
<dbReference type="Gene3D" id="1.25.40.10">
    <property type="entry name" value="Tetratricopeptide repeat domain"/>
    <property type="match status" value="2"/>
</dbReference>
<evidence type="ECO:0000313" key="3">
    <source>
        <dbReference type="Proteomes" id="UP000271548"/>
    </source>
</evidence>
<sequence length="845" mass="89690">MGGMSEPEPARGLRRGTELLLEAVALMAAAERDGDYSVADRAAALLRQALAITPEGAPQRLHHLSALGRVYRDQFRHLGRRAALQAAIDAHRGSLASTPPGDPQRAFRLFNLATVLSDRYELLDDVAALDESIRLLDEAVLADAGGAPLPVPARINLGQRLRDRWHRRGDPTDLDRAVEVLAAAADPGAALMYAMVITERYTERRTPADLDAAIEANRAAVAVAGSLPKDLADLADLARIGLAALLGQRYEDSHAPADLDGAIFAYRTAVDAAAGADRAGLRRALGGLLASRYELHRHRGDLTESLRLLRTAVAATDEPVTRALLLRDLGHVLHRHHTGLLGLDTLRECHDLLAEAERLLPAGHPERPHLLRDLGEARRELADAAGEPELLEPAVATLRAAVAAAADSPLLPQSLSNLGVALQALFAHTQDLATLTEAVAVLRRALEAAPPGHPDRLLVLTNYGAALNRRVDLAVEGMTDATPKAGGPARIGADGHPPPPELERDAQTAVTLLREAAELARHEADEERAPVVHILALALLLRHQLTGDLADVDESVDLLRDVRAALPPFPPDGHRLYIDALAPTATLPEGSSWPRLWWCPTGLLTLLPLHAAAPMEGRDGVLDRVVPSYTASLRALRRARDAAPAGGGPITSALVVGMPRTPGLADLPAVAREEGVVRRYLPQVTSLTGPAATPQAVLAALPRQPVVHLCCHGTQRLDAPTEGRLVLSGGPLQVRDLWRPAGTAAALAVLSACETVRGGAALADEALTLGTAFQLAGFRHVIGALWSISDALAAQLSAEFYARLAVPGGIDPERAAPALHHAVRRLRAVLPGRPDLWAGYVHIGP</sequence>
<comment type="caution">
    <text evidence="2">The sequence shown here is derived from an EMBL/GenBank/DDBJ whole genome shotgun (WGS) entry which is preliminary data.</text>
</comment>
<dbReference type="InterPro" id="IPR024983">
    <property type="entry name" value="CHAT_dom"/>
</dbReference>
<dbReference type="InterPro" id="IPR011990">
    <property type="entry name" value="TPR-like_helical_dom_sf"/>
</dbReference>
<dbReference type="Proteomes" id="UP000271548">
    <property type="component" value="Unassembled WGS sequence"/>
</dbReference>
<organism evidence="2 3">
    <name type="scientific">Micromonospora musae</name>
    <dbReference type="NCBI Taxonomy" id="1894970"/>
    <lineage>
        <taxon>Bacteria</taxon>
        <taxon>Bacillati</taxon>
        <taxon>Actinomycetota</taxon>
        <taxon>Actinomycetes</taxon>
        <taxon>Micromonosporales</taxon>
        <taxon>Micromonosporaceae</taxon>
        <taxon>Micromonospora</taxon>
    </lineage>
</organism>
<protein>
    <submittedName>
        <fullName evidence="2">CHAT domain-containing protein</fullName>
    </submittedName>
</protein>
<gene>
    <name evidence="2" type="ORF">D7147_15080</name>
</gene>
<feature type="domain" description="CHAT" evidence="1">
    <location>
        <begin position="573"/>
        <end position="844"/>
    </location>
</feature>
<proteinExistence type="predicted"/>
<accession>A0ABX9R633</accession>
<name>A0ABX9R633_9ACTN</name>
<evidence type="ECO:0000259" key="1">
    <source>
        <dbReference type="Pfam" id="PF12770"/>
    </source>
</evidence>
<dbReference type="Pfam" id="PF12770">
    <property type="entry name" value="CHAT"/>
    <property type="match status" value="1"/>
</dbReference>
<reference evidence="2 3" key="1">
    <citation type="submission" date="2018-09" db="EMBL/GenBank/DDBJ databases">
        <title>Micromonospora sp. nov. MS1-9, isolated from a root of Musa sp.</title>
        <authorList>
            <person name="Kuncharoen N."/>
            <person name="Kudo T."/>
            <person name="Ohkuma M."/>
            <person name="Yuki M."/>
            <person name="Tanasupawat S."/>
        </authorList>
    </citation>
    <scope>NUCLEOTIDE SEQUENCE [LARGE SCALE GENOMIC DNA]</scope>
    <source>
        <strain evidence="2 3">NGC1-4</strain>
    </source>
</reference>
<keyword evidence="3" id="KW-1185">Reference proteome</keyword>
<evidence type="ECO:0000313" key="2">
    <source>
        <dbReference type="EMBL" id="RKN18754.1"/>
    </source>
</evidence>